<dbReference type="Proteomes" id="UP000321570">
    <property type="component" value="Unassembled WGS sequence"/>
</dbReference>
<name>A0A564ZCW6_HYMDI</name>
<gene>
    <name evidence="2" type="ORF">WMSIL1_LOCUS14770</name>
</gene>
<dbReference type="EMBL" id="CABIJS010000715">
    <property type="protein sequence ID" value="VUZ57300.1"/>
    <property type="molecule type" value="Genomic_DNA"/>
</dbReference>
<accession>A0A564ZCW6</accession>
<evidence type="ECO:0000313" key="3">
    <source>
        <dbReference type="Proteomes" id="UP000321570"/>
    </source>
</evidence>
<protein>
    <submittedName>
        <fullName evidence="2">Uncharacterized protein</fullName>
    </submittedName>
</protein>
<feature type="region of interest" description="Disordered" evidence="1">
    <location>
        <begin position="1"/>
        <end position="31"/>
    </location>
</feature>
<evidence type="ECO:0000313" key="2">
    <source>
        <dbReference type="EMBL" id="VUZ57300.1"/>
    </source>
</evidence>
<proteinExistence type="predicted"/>
<feature type="compositionally biased region" description="Basic residues" evidence="1">
    <location>
        <begin position="1"/>
        <end position="13"/>
    </location>
</feature>
<sequence>MKKFTRTIQRKGLNKSNQNKIMERTQRPEVNPTVRTELEPELKINHLKKIKNVDISLIPKVNIECCSWRLELKPQPMNMEK</sequence>
<reference evidence="2 3" key="1">
    <citation type="submission" date="2019-07" db="EMBL/GenBank/DDBJ databases">
        <authorList>
            <person name="Jastrzebski P J."/>
            <person name="Paukszto L."/>
            <person name="Jastrzebski P J."/>
        </authorList>
    </citation>
    <scope>NUCLEOTIDE SEQUENCE [LARGE SCALE GENOMIC DNA]</scope>
    <source>
        <strain evidence="2 3">WMS-il1</strain>
    </source>
</reference>
<keyword evidence="3" id="KW-1185">Reference proteome</keyword>
<dbReference type="AlphaFoldDB" id="A0A564ZCW6"/>
<evidence type="ECO:0000256" key="1">
    <source>
        <dbReference type="SAM" id="MobiDB-lite"/>
    </source>
</evidence>
<organism evidence="2 3">
    <name type="scientific">Hymenolepis diminuta</name>
    <name type="common">Rat tapeworm</name>
    <dbReference type="NCBI Taxonomy" id="6216"/>
    <lineage>
        <taxon>Eukaryota</taxon>
        <taxon>Metazoa</taxon>
        <taxon>Spiralia</taxon>
        <taxon>Lophotrochozoa</taxon>
        <taxon>Platyhelminthes</taxon>
        <taxon>Cestoda</taxon>
        <taxon>Eucestoda</taxon>
        <taxon>Cyclophyllidea</taxon>
        <taxon>Hymenolepididae</taxon>
        <taxon>Hymenolepis</taxon>
    </lineage>
</organism>